<feature type="transmembrane region" description="Helical" evidence="2">
    <location>
        <begin position="130"/>
        <end position="152"/>
    </location>
</feature>
<evidence type="ECO:0000256" key="2">
    <source>
        <dbReference type="SAM" id="Phobius"/>
    </source>
</evidence>
<name>A0ABT3L8E9_9CYAN</name>
<feature type="transmembrane region" description="Helical" evidence="2">
    <location>
        <begin position="55"/>
        <end position="80"/>
    </location>
</feature>
<keyword evidence="2" id="KW-1133">Transmembrane helix</keyword>
<evidence type="ECO:0000313" key="3">
    <source>
        <dbReference type="EMBL" id="MCW6037374.1"/>
    </source>
</evidence>
<reference evidence="3 4" key="1">
    <citation type="submission" date="2021-08" db="EMBL/GenBank/DDBJ databases">
        <title>Draft genome sequence of Spirulina subsalsa with high tolerance to salinity and hype-accumulation of phycocyanin.</title>
        <authorList>
            <person name="Pei H."/>
            <person name="Jiang L."/>
        </authorList>
    </citation>
    <scope>NUCLEOTIDE SEQUENCE [LARGE SCALE GENOMIC DNA]</scope>
    <source>
        <strain evidence="3 4">FACHB-351</strain>
    </source>
</reference>
<proteinExistence type="predicted"/>
<evidence type="ECO:0000256" key="1">
    <source>
        <dbReference type="SAM" id="MobiDB-lite"/>
    </source>
</evidence>
<dbReference type="InterPro" id="IPR047709">
    <property type="entry name" value="HpsJ-like"/>
</dbReference>
<organism evidence="3 4">
    <name type="scientific">Spirulina subsalsa FACHB-351</name>
    <dbReference type="NCBI Taxonomy" id="234711"/>
    <lineage>
        <taxon>Bacteria</taxon>
        <taxon>Bacillati</taxon>
        <taxon>Cyanobacteriota</taxon>
        <taxon>Cyanophyceae</taxon>
        <taxon>Spirulinales</taxon>
        <taxon>Spirulinaceae</taxon>
        <taxon>Spirulina</taxon>
    </lineage>
</organism>
<feature type="region of interest" description="Disordered" evidence="1">
    <location>
        <begin position="1"/>
        <end position="44"/>
    </location>
</feature>
<sequence>MSQSDLSPSNSPNSDQSSDSPSPKSANLPPPPTSKGWSKPSRKSRRGGIVLSENALYSSLSLLPLVGYALLLFTVVDFVYLVVPPRLTDPIWQFEVMGGLVERIWAPLLGFVCIFYNRQEQLTRWQMRRLRLLSWFALLLGLTYLFLLPLGLGNTWRIHQFNKIQVEDQISREIFQVNQLRNRLQSATTLSELNDVAQVVNFTVESPNNLPTYRNQIRVKIDEAEQEFMRQVGIQWENQKLTLLKNSVKLNIGTILSGMWLVLVWIRTHWARQRY</sequence>
<accession>A0ABT3L8E9</accession>
<comment type="caution">
    <text evidence="3">The sequence shown here is derived from an EMBL/GenBank/DDBJ whole genome shotgun (WGS) entry which is preliminary data.</text>
</comment>
<dbReference type="NCBIfam" id="NF038305">
    <property type="entry name" value="HpsJ_fam"/>
    <property type="match status" value="1"/>
</dbReference>
<keyword evidence="4" id="KW-1185">Reference proteome</keyword>
<protein>
    <submittedName>
        <fullName evidence="3">HpsJ family protein</fullName>
    </submittedName>
</protein>
<dbReference type="Proteomes" id="UP001526426">
    <property type="component" value="Unassembled WGS sequence"/>
</dbReference>
<feature type="transmembrane region" description="Helical" evidence="2">
    <location>
        <begin position="248"/>
        <end position="266"/>
    </location>
</feature>
<keyword evidence="2" id="KW-0472">Membrane</keyword>
<feature type="transmembrane region" description="Helical" evidence="2">
    <location>
        <begin position="100"/>
        <end position="118"/>
    </location>
</feature>
<dbReference type="RefSeq" id="WP_265265229.1">
    <property type="nucleotide sequence ID" value="NZ_JAIHOM010000068.1"/>
</dbReference>
<dbReference type="EMBL" id="JAIHOM010000068">
    <property type="protein sequence ID" value="MCW6037374.1"/>
    <property type="molecule type" value="Genomic_DNA"/>
</dbReference>
<evidence type="ECO:0000313" key="4">
    <source>
        <dbReference type="Proteomes" id="UP001526426"/>
    </source>
</evidence>
<gene>
    <name evidence="3" type="ORF">K4A83_13985</name>
</gene>
<keyword evidence="2" id="KW-0812">Transmembrane</keyword>
<feature type="compositionally biased region" description="Low complexity" evidence="1">
    <location>
        <begin position="1"/>
        <end position="27"/>
    </location>
</feature>